<dbReference type="EMBL" id="BAAATD010000010">
    <property type="protein sequence ID" value="GAA2621856.1"/>
    <property type="molecule type" value="Genomic_DNA"/>
</dbReference>
<sequence length="77" mass="8135">MRPREMGGQLLGVAKLGPGIPRGIRRDELGTIASECQHTVSGLTVPARKAYRVTVGRQAPVTVTGDGIGRIELRLGS</sequence>
<evidence type="ECO:0000313" key="2">
    <source>
        <dbReference type="Proteomes" id="UP001501509"/>
    </source>
</evidence>
<organism evidence="1 2">
    <name type="scientific">Actinomadura fulvescens</name>
    <dbReference type="NCBI Taxonomy" id="46160"/>
    <lineage>
        <taxon>Bacteria</taxon>
        <taxon>Bacillati</taxon>
        <taxon>Actinomycetota</taxon>
        <taxon>Actinomycetes</taxon>
        <taxon>Streptosporangiales</taxon>
        <taxon>Thermomonosporaceae</taxon>
        <taxon>Actinomadura</taxon>
    </lineage>
</organism>
<name>A0ABP6CNW3_9ACTN</name>
<evidence type="ECO:0000313" key="1">
    <source>
        <dbReference type="EMBL" id="GAA2621856.1"/>
    </source>
</evidence>
<dbReference type="RefSeq" id="WP_344546512.1">
    <property type="nucleotide sequence ID" value="NZ_BAAATD010000010.1"/>
</dbReference>
<dbReference type="Proteomes" id="UP001501509">
    <property type="component" value="Unassembled WGS sequence"/>
</dbReference>
<reference evidence="2" key="1">
    <citation type="journal article" date="2019" name="Int. J. Syst. Evol. Microbiol.">
        <title>The Global Catalogue of Microorganisms (GCM) 10K type strain sequencing project: providing services to taxonomists for standard genome sequencing and annotation.</title>
        <authorList>
            <consortium name="The Broad Institute Genomics Platform"/>
            <consortium name="The Broad Institute Genome Sequencing Center for Infectious Disease"/>
            <person name="Wu L."/>
            <person name="Ma J."/>
        </authorList>
    </citation>
    <scope>NUCLEOTIDE SEQUENCE [LARGE SCALE GENOMIC DNA]</scope>
    <source>
        <strain evidence="2">JCM 6833</strain>
    </source>
</reference>
<proteinExistence type="predicted"/>
<keyword evidence="2" id="KW-1185">Reference proteome</keyword>
<protein>
    <submittedName>
        <fullName evidence="1">Uncharacterized protein</fullName>
    </submittedName>
</protein>
<accession>A0ABP6CNW3</accession>
<gene>
    <name evidence="1" type="ORF">GCM10010411_67340</name>
</gene>
<comment type="caution">
    <text evidence="1">The sequence shown here is derived from an EMBL/GenBank/DDBJ whole genome shotgun (WGS) entry which is preliminary data.</text>
</comment>